<protein>
    <submittedName>
        <fullName evidence="2">PhzF family phenazine biosynthesis protein</fullName>
    </submittedName>
</protein>
<evidence type="ECO:0000256" key="1">
    <source>
        <dbReference type="ARBA" id="ARBA00008270"/>
    </source>
</evidence>
<dbReference type="NCBIfam" id="TIGR00654">
    <property type="entry name" value="PhzF_family"/>
    <property type="match status" value="1"/>
</dbReference>
<evidence type="ECO:0000313" key="3">
    <source>
        <dbReference type="Proteomes" id="UP000662701"/>
    </source>
</evidence>
<reference evidence="2 3" key="2">
    <citation type="submission" date="2020-11" db="EMBL/GenBank/DDBJ databases">
        <title>Description of novel Gluconobacter species.</title>
        <authorList>
            <person name="Cleenwerck I."/>
            <person name="Cnockaert M."/>
            <person name="Borremans W."/>
            <person name="Wieme A.D."/>
            <person name="De Vuyst L."/>
            <person name="Vandamme P."/>
        </authorList>
    </citation>
    <scope>NUCLEOTIDE SEQUENCE [LARGE SCALE GENOMIC DNA]</scope>
    <source>
        <strain evidence="2 3">LMG 1745</strain>
    </source>
</reference>
<dbReference type="Proteomes" id="UP000662701">
    <property type="component" value="Unassembled WGS sequence"/>
</dbReference>
<name>A0ABR9YWQ7_9PROT</name>
<organism evidence="2 3">
    <name type="scientific">Gluconobacter cadivus</name>
    <dbReference type="NCBI Taxonomy" id="2728101"/>
    <lineage>
        <taxon>Bacteria</taxon>
        <taxon>Pseudomonadati</taxon>
        <taxon>Pseudomonadota</taxon>
        <taxon>Alphaproteobacteria</taxon>
        <taxon>Acetobacterales</taxon>
        <taxon>Acetobacteraceae</taxon>
        <taxon>Gluconobacter</taxon>
    </lineage>
</organism>
<dbReference type="PANTHER" id="PTHR13774">
    <property type="entry name" value="PHENAZINE BIOSYNTHESIS PROTEIN"/>
    <property type="match status" value="1"/>
</dbReference>
<dbReference type="EMBL" id="JABCQH010000004">
    <property type="protein sequence ID" value="MBF0888322.1"/>
    <property type="molecule type" value="Genomic_DNA"/>
</dbReference>
<comment type="caution">
    <text evidence="2">The sequence shown here is derived from an EMBL/GenBank/DDBJ whole genome shotgun (WGS) entry which is preliminary data.</text>
</comment>
<accession>A0ABR9YWQ7</accession>
<dbReference type="Pfam" id="PF02567">
    <property type="entry name" value="PhzC-PhzF"/>
    <property type="match status" value="1"/>
</dbReference>
<dbReference type="PANTHER" id="PTHR13774:SF32">
    <property type="entry name" value="ANTISENSE-ENHANCING SEQUENCE 1"/>
    <property type="match status" value="1"/>
</dbReference>
<comment type="similarity">
    <text evidence="1">Belongs to the PhzF family.</text>
</comment>
<dbReference type="InterPro" id="IPR003719">
    <property type="entry name" value="Phenazine_PhzF-like"/>
</dbReference>
<proteinExistence type="inferred from homology"/>
<dbReference type="Gene3D" id="3.10.310.10">
    <property type="entry name" value="Diaminopimelate Epimerase, Chain A, domain 1"/>
    <property type="match status" value="1"/>
</dbReference>
<reference evidence="3" key="1">
    <citation type="submission" date="2020-04" db="EMBL/GenBank/DDBJ databases">
        <title>Description of novel Gluconacetobacter.</title>
        <authorList>
            <person name="Sombolestani A."/>
        </authorList>
    </citation>
    <scope>NUCLEOTIDE SEQUENCE [LARGE SCALE GENOMIC DNA]</scope>
    <source>
        <strain evidence="3">LMG 1745</strain>
    </source>
</reference>
<gene>
    <name evidence="2" type="ORF">HKD19_07170</name>
</gene>
<evidence type="ECO:0000313" key="2">
    <source>
        <dbReference type="EMBL" id="MBF0888322.1"/>
    </source>
</evidence>
<keyword evidence="3" id="KW-1185">Reference proteome</keyword>
<sequence>MSRDFKIVDVFSSTPFKGNPVAVVLDAGGLNTKQMQAIAGWTNLSETTFLLPPTQPGATYKLRIFSPRNDACKIRAFASLTKFRRQRLFIGMVRRD</sequence>
<dbReference type="SUPFAM" id="SSF54506">
    <property type="entry name" value="Diaminopimelate epimerase-like"/>
    <property type="match status" value="1"/>
</dbReference>